<proteinExistence type="predicted"/>
<protein>
    <submittedName>
        <fullName evidence="6">FAD-dependent oxidoreductase</fullName>
    </submittedName>
</protein>
<evidence type="ECO:0000313" key="5">
    <source>
        <dbReference type="EMBL" id="MCL7749685.1"/>
    </source>
</evidence>
<evidence type="ECO:0000256" key="3">
    <source>
        <dbReference type="ARBA" id="ARBA00022827"/>
    </source>
</evidence>
<dbReference type="PANTHER" id="PTHR43429">
    <property type="entry name" value="PYRIDINE NUCLEOTIDE-DISULFIDE OXIDOREDUCTASE DOMAIN-CONTAINING"/>
    <property type="match status" value="1"/>
</dbReference>
<feature type="non-terminal residue" evidence="6">
    <location>
        <position position="88"/>
    </location>
</feature>
<dbReference type="Proteomes" id="UP001139150">
    <property type="component" value="Unassembled WGS sequence"/>
</dbReference>
<dbReference type="SUPFAM" id="SSF51905">
    <property type="entry name" value="FAD/NAD(P)-binding domain"/>
    <property type="match status" value="1"/>
</dbReference>
<reference evidence="6" key="1">
    <citation type="submission" date="2022-02" db="EMBL/GenBank/DDBJ databases">
        <title>Halalkalibacter sp. nov. isolated from Lonar Lake, India.</title>
        <authorList>
            <person name="Joshi A."/>
            <person name="Thite S."/>
            <person name="Lodha T."/>
        </authorList>
    </citation>
    <scope>NUCLEOTIDE SEQUENCE</scope>
    <source>
        <strain evidence="6">MEB205</strain>
    </source>
</reference>
<dbReference type="Pfam" id="PF07992">
    <property type="entry name" value="Pyr_redox_2"/>
    <property type="match status" value="1"/>
</dbReference>
<dbReference type="InterPro" id="IPR050260">
    <property type="entry name" value="FAD-bd_OxRdtase"/>
</dbReference>
<evidence type="ECO:0000256" key="1">
    <source>
        <dbReference type="ARBA" id="ARBA00001974"/>
    </source>
</evidence>
<keyword evidence="7" id="KW-1185">Reference proteome</keyword>
<organism evidence="6 7">
    <name type="scientific">Halalkalibacter alkaliphilus</name>
    <dbReference type="NCBI Taxonomy" id="2917993"/>
    <lineage>
        <taxon>Bacteria</taxon>
        <taxon>Bacillati</taxon>
        <taxon>Bacillota</taxon>
        <taxon>Bacilli</taxon>
        <taxon>Bacillales</taxon>
        <taxon>Bacillaceae</taxon>
        <taxon>Halalkalibacter</taxon>
    </lineage>
</organism>
<evidence type="ECO:0000313" key="7">
    <source>
        <dbReference type="Proteomes" id="UP001139150"/>
    </source>
</evidence>
<evidence type="ECO:0000256" key="2">
    <source>
        <dbReference type="ARBA" id="ARBA00022630"/>
    </source>
</evidence>
<dbReference type="EMBL" id="JAKRYL010000035">
    <property type="protein sequence ID" value="MCL7749685.1"/>
    <property type="molecule type" value="Genomic_DNA"/>
</dbReference>
<comment type="cofactor">
    <cofactor evidence="1">
        <name>FAD</name>
        <dbReference type="ChEBI" id="CHEBI:57692"/>
    </cofactor>
</comment>
<dbReference type="AlphaFoldDB" id="A0A9X2I8L8"/>
<dbReference type="InterPro" id="IPR023753">
    <property type="entry name" value="FAD/NAD-binding_dom"/>
</dbReference>
<dbReference type="RefSeq" id="WP_250098543.1">
    <property type="nucleotide sequence ID" value="NZ_JAKRYL010000035.1"/>
</dbReference>
<dbReference type="Gene3D" id="3.50.50.60">
    <property type="entry name" value="FAD/NAD(P)-binding domain"/>
    <property type="match status" value="1"/>
</dbReference>
<dbReference type="PANTHER" id="PTHR43429:SF3">
    <property type="entry name" value="NITRITE REDUCTASE [NAD(P)H]"/>
    <property type="match status" value="1"/>
</dbReference>
<gene>
    <name evidence="5" type="ORF">MF646_21455</name>
    <name evidence="6" type="ORF">MF646_22025</name>
</gene>
<keyword evidence="3" id="KW-0274">FAD</keyword>
<dbReference type="EMBL" id="JAKRYL010000040">
    <property type="protein sequence ID" value="MCL7749798.1"/>
    <property type="molecule type" value="Genomic_DNA"/>
</dbReference>
<feature type="domain" description="FAD/NAD(P)-binding" evidence="4">
    <location>
        <begin position="4"/>
        <end position="87"/>
    </location>
</feature>
<dbReference type="InterPro" id="IPR036188">
    <property type="entry name" value="FAD/NAD-bd_sf"/>
</dbReference>
<comment type="caution">
    <text evidence="6">The sequence shown here is derived from an EMBL/GenBank/DDBJ whole genome shotgun (WGS) entry which is preliminary data.</text>
</comment>
<evidence type="ECO:0000313" key="6">
    <source>
        <dbReference type="EMBL" id="MCL7749798.1"/>
    </source>
</evidence>
<name>A0A9X2I8L8_9BACI</name>
<accession>A0A9X2I8L8</accession>
<keyword evidence="2" id="KW-0285">Flavoprotein</keyword>
<evidence type="ECO:0000259" key="4">
    <source>
        <dbReference type="Pfam" id="PF07992"/>
    </source>
</evidence>
<sequence>MREKLVLIGNGMAGIRTIEEILKNDSERFDITVFGEEPHPNYNRILLSSVLQGDTTVDDIVLNEYSWYEENHIELLTGDPVTQVDTEK</sequence>
<dbReference type="GO" id="GO:0016491">
    <property type="term" value="F:oxidoreductase activity"/>
    <property type="evidence" value="ECO:0007669"/>
    <property type="project" value="InterPro"/>
</dbReference>